<evidence type="ECO:0000313" key="4">
    <source>
        <dbReference type="WBParaSite" id="maker-unitig_38086-snap-gene-0.2-mRNA-1"/>
    </source>
</evidence>
<feature type="region of interest" description="Disordered" evidence="1">
    <location>
        <begin position="1"/>
        <end position="21"/>
    </location>
</feature>
<keyword evidence="3" id="KW-1185">Reference proteome</keyword>
<feature type="compositionally biased region" description="Polar residues" evidence="1">
    <location>
        <begin position="7"/>
        <end position="19"/>
    </location>
</feature>
<evidence type="ECO:0000256" key="1">
    <source>
        <dbReference type="SAM" id="MobiDB-lite"/>
    </source>
</evidence>
<proteinExistence type="predicted"/>
<sequence length="312" mass="34897">RPDPQLQAASSRPAAQSWGQRRRTRDSVWLVVAAAGPPLSPQLPNTNLRNCGMKMSKTNAHEVMAVMKVSIIDWLRSKIVVELVPIFSLTPKWVPKLLLLTAFFTLVLLLLHGGFNSNQTPEARQNRVGPTTAFRATARGLSTKPTKGPVQPLVKGMKCGEVQHRFPDSMPPYGLTSGRLVVLHHVGGMLRRSGRWKLRRDLSPLLMPNSESRASGICRTALWSQEPPEHAAFIFNRPSLISNAVMMSRANHSFLNYVVNTWPAWFEANWAKKRRGIHQAIHVTGPGMLQNFYDKYAGMRKAEATRRLGATR</sequence>
<dbReference type="AlphaFoldDB" id="A0A1I8FK98"/>
<feature type="transmembrane region" description="Helical" evidence="2">
    <location>
        <begin position="97"/>
        <end position="115"/>
    </location>
</feature>
<keyword evidence="2" id="KW-0812">Transmembrane</keyword>
<keyword evidence="2" id="KW-0472">Membrane</keyword>
<organism evidence="3 4">
    <name type="scientific">Macrostomum lignano</name>
    <dbReference type="NCBI Taxonomy" id="282301"/>
    <lineage>
        <taxon>Eukaryota</taxon>
        <taxon>Metazoa</taxon>
        <taxon>Spiralia</taxon>
        <taxon>Lophotrochozoa</taxon>
        <taxon>Platyhelminthes</taxon>
        <taxon>Rhabditophora</taxon>
        <taxon>Macrostomorpha</taxon>
        <taxon>Macrostomida</taxon>
        <taxon>Macrostomidae</taxon>
        <taxon>Macrostomum</taxon>
    </lineage>
</organism>
<name>A0A1I8FK98_9PLAT</name>
<keyword evidence="2" id="KW-1133">Transmembrane helix</keyword>
<evidence type="ECO:0000256" key="2">
    <source>
        <dbReference type="SAM" id="Phobius"/>
    </source>
</evidence>
<accession>A0A1I8FK98</accession>
<dbReference type="Proteomes" id="UP000095280">
    <property type="component" value="Unplaced"/>
</dbReference>
<reference evidence="4" key="1">
    <citation type="submission" date="2016-11" db="UniProtKB">
        <authorList>
            <consortium name="WormBaseParasite"/>
        </authorList>
    </citation>
    <scope>IDENTIFICATION</scope>
</reference>
<evidence type="ECO:0000313" key="3">
    <source>
        <dbReference type="Proteomes" id="UP000095280"/>
    </source>
</evidence>
<dbReference type="WBParaSite" id="maker-unitig_38086-snap-gene-0.2-mRNA-1">
    <property type="protein sequence ID" value="maker-unitig_38086-snap-gene-0.2-mRNA-1"/>
    <property type="gene ID" value="maker-unitig_38086-snap-gene-0.2"/>
</dbReference>
<protein>
    <submittedName>
        <fullName evidence="4">Sulfotransfer_1 domain-containing protein</fullName>
    </submittedName>
</protein>